<evidence type="ECO:0000313" key="5">
    <source>
        <dbReference type="Proteomes" id="UP000753802"/>
    </source>
</evidence>
<proteinExistence type="inferred from homology"/>
<keyword evidence="4" id="KW-0378">Hydrolase</keyword>
<dbReference type="GO" id="GO:0016787">
    <property type="term" value="F:hydrolase activity"/>
    <property type="evidence" value="ECO:0007669"/>
    <property type="project" value="UniProtKB-KW"/>
</dbReference>
<dbReference type="Pfam" id="PF00722">
    <property type="entry name" value="Glyco_hydro_16"/>
    <property type="match status" value="1"/>
</dbReference>
<feature type="chain" id="PRO_5047307666" evidence="2">
    <location>
        <begin position="24"/>
        <end position="274"/>
    </location>
</feature>
<accession>A0ABW9ZT31</accession>
<dbReference type="Gene3D" id="2.60.120.200">
    <property type="match status" value="1"/>
</dbReference>
<dbReference type="InterPro" id="IPR050546">
    <property type="entry name" value="Glycosyl_Hydrlase_16"/>
</dbReference>
<protein>
    <submittedName>
        <fullName evidence="4">Glycoside hydrolase family 16 protein</fullName>
    </submittedName>
</protein>
<comment type="caution">
    <text evidence="4">The sequence shown here is derived from an EMBL/GenBank/DDBJ whole genome shotgun (WGS) entry which is preliminary data.</text>
</comment>
<dbReference type="SUPFAM" id="SSF49899">
    <property type="entry name" value="Concanavalin A-like lectins/glucanases"/>
    <property type="match status" value="1"/>
</dbReference>
<name>A0ABW9ZT31_9BACT</name>
<dbReference type="InterPro" id="IPR013320">
    <property type="entry name" value="ConA-like_dom_sf"/>
</dbReference>
<evidence type="ECO:0000256" key="2">
    <source>
        <dbReference type="SAM" id="SignalP"/>
    </source>
</evidence>
<gene>
    <name evidence="4" type="ORF">GWC95_06940</name>
</gene>
<dbReference type="InterPro" id="IPR000757">
    <property type="entry name" value="Beta-glucanase-like"/>
</dbReference>
<dbReference type="CDD" id="cd08023">
    <property type="entry name" value="GH16_laminarinase_like"/>
    <property type="match status" value="1"/>
</dbReference>
<dbReference type="Proteomes" id="UP000753802">
    <property type="component" value="Unassembled WGS sequence"/>
</dbReference>
<keyword evidence="5" id="KW-1185">Reference proteome</keyword>
<dbReference type="PANTHER" id="PTHR10963">
    <property type="entry name" value="GLYCOSYL HYDROLASE-RELATED"/>
    <property type="match status" value="1"/>
</dbReference>
<sequence length="274" mass="31783">MKLLTLSCCLLFLLNVSSSKKEAYTLVWSDEFNNDGAPDPTNWNFENGFVRNHELQYYQPENAWCEKGNLVIEARKENKPNPGYVEGSNDWRKNRPSITYTSTSMRTMGQRSWQYGRFEMRARIDISAGVWPAWWTLGVSKGWPANGEIDIMEYYRGMLLANIACAEPDKRAEWFSNRFSTDSLGGEKWSSQFHIWKMDWNEAYIALFLDDVLLNKVPMEKLENKDGSGFNPFKQPHYMLLNVALGGDNGGSVEKTSFPRRMEVDYVRVYQKRS</sequence>
<organism evidence="4 5">
    <name type="scientific">Sediminibacterium roseum</name>
    <dbReference type="NCBI Taxonomy" id="1978412"/>
    <lineage>
        <taxon>Bacteria</taxon>
        <taxon>Pseudomonadati</taxon>
        <taxon>Bacteroidota</taxon>
        <taxon>Chitinophagia</taxon>
        <taxon>Chitinophagales</taxon>
        <taxon>Chitinophagaceae</taxon>
        <taxon>Sediminibacterium</taxon>
    </lineage>
</organism>
<evidence type="ECO:0000259" key="3">
    <source>
        <dbReference type="PROSITE" id="PS51762"/>
    </source>
</evidence>
<dbReference type="PROSITE" id="PS51762">
    <property type="entry name" value="GH16_2"/>
    <property type="match status" value="1"/>
</dbReference>
<dbReference type="PANTHER" id="PTHR10963:SF55">
    <property type="entry name" value="GLYCOSIDE HYDROLASE FAMILY 16 PROTEIN"/>
    <property type="match status" value="1"/>
</dbReference>
<feature type="domain" description="GH16" evidence="3">
    <location>
        <begin position="17"/>
        <end position="274"/>
    </location>
</feature>
<evidence type="ECO:0000256" key="1">
    <source>
        <dbReference type="ARBA" id="ARBA00006865"/>
    </source>
</evidence>
<evidence type="ECO:0000313" key="4">
    <source>
        <dbReference type="EMBL" id="NCI49650.1"/>
    </source>
</evidence>
<reference evidence="4 5" key="1">
    <citation type="submission" date="2020-01" db="EMBL/GenBank/DDBJ databases">
        <title>Genome analysis.</title>
        <authorList>
            <person name="Wu S."/>
            <person name="Wang G."/>
        </authorList>
    </citation>
    <scope>NUCLEOTIDE SEQUENCE [LARGE SCALE GENOMIC DNA]</scope>
    <source>
        <strain evidence="4 5">SYL130</strain>
    </source>
</reference>
<feature type="signal peptide" evidence="2">
    <location>
        <begin position="1"/>
        <end position="23"/>
    </location>
</feature>
<dbReference type="RefSeq" id="WP_161817962.1">
    <property type="nucleotide sequence ID" value="NZ_JAACJS010000011.1"/>
</dbReference>
<dbReference type="EMBL" id="JAACJS010000011">
    <property type="protein sequence ID" value="NCI49650.1"/>
    <property type="molecule type" value="Genomic_DNA"/>
</dbReference>
<comment type="similarity">
    <text evidence="1">Belongs to the glycosyl hydrolase 16 family.</text>
</comment>
<keyword evidence="2" id="KW-0732">Signal</keyword>